<protein>
    <recommendedName>
        <fullName evidence="3">F-box domain-containing protein</fullName>
    </recommendedName>
</protein>
<comment type="caution">
    <text evidence="1">The sequence shown here is derived from an EMBL/GenBank/DDBJ whole genome shotgun (WGS) entry which is preliminary data.</text>
</comment>
<accession>A0A4Y9YGR7</accession>
<evidence type="ECO:0000313" key="1">
    <source>
        <dbReference type="EMBL" id="TFY60777.1"/>
    </source>
</evidence>
<reference evidence="1 2" key="1">
    <citation type="submission" date="2019-01" db="EMBL/GenBank/DDBJ databases">
        <title>Genome sequencing of the rare red list fungi Fomitopsis rosea.</title>
        <authorList>
            <person name="Buettner E."/>
            <person name="Kellner H."/>
        </authorList>
    </citation>
    <scope>NUCLEOTIDE SEQUENCE [LARGE SCALE GENOMIC DNA]</scope>
    <source>
        <strain evidence="1 2">DSM 105464</strain>
    </source>
</reference>
<evidence type="ECO:0008006" key="3">
    <source>
        <dbReference type="Google" id="ProtNLM"/>
    </source>
</evidence>
<dbReference type="EMBL" id="SEKV01000238">
    <property type="protein sequence ID" value="TFY60777.1"/>
    <property type="molecule type" value="Genomic_DNA"/>
</dbReference>
<organism evidence="1 2">
    <name type="scientific">Rhodofomes roseus</name>
    <dbReference type="NCBI Taxonomy" id="34475"/>
    <lineage>
        <taxon>Eukaryota</taxon>
        <taxon>Fungi</taxon>
        <taxon>Dikarya</taxon>
        <taxon>Basidiomycota</taxon>
        <taxon>Agaricomycotina</taxon>
        <taxon>Agaricomycetes</taxon>
        <taxon>Polyporales</taxon>
        <taxon>Rhodofomes</taxon>
    </lineage>
</organism>
<sequence length="146" mass="16085">MSIFPTELYERIIDYVGQAEDAVTLRVCALVSQLWYPRARLHLVRSVVLCTRKEVLGFAQMVRRGRGPMGLVDVGNMVHKVILRGVEIKAGDETKAIGADTTESASQTSRRSLVASHLDLVPPPSTFRRPLIGPHLPHLSPAPLLP</sequence>
<name>A0A4Y9YGR7_9APHY</name>
<proteinExistence type="predicted"/>
<gene>
    <name evidence="1" type="ORF">EVJ58_g4929</name>
</gene>
<evidence type="ECO:0000313" key="2">
    <source>
        <dbReference type="Proteomes" id="UP000298390"/>
    </source>
</evidence>
<dbReference type="AlphaFoldDB" id="A0A4Y9YGR7"/>
<dbReference type="Proteomes" id="UP000298390">
    <property type="component" value="Unassembled WGS sequence"/>
</dbReference>